<sequence length="129" mass="14643">MLEGRMNKVQKIGFAILFITGCLTSYLVGVQLVSRNVGTAMLEVQAMLSFNHLKWYEELHDCIENGSIESAREKARLSALGERGVLSDLLSDFDSEWITEYIELRSENSIESFKIFDSPLSQEWTEPSC</sequence>
<protein>
    <submittedName>
        <fullName evidence="2">Uncharacterized protein</fullName>
    </submittedName>
</protein>
<name>A0A2A5B2J4_9GAMM</name>
<keyword evidence="1" id="KW-1133">Transmembrane helix</keyword>
<dbReference type="AlphaFoldDB" id="A0A2A5B2J4"/>
<evidence type="ECO:0000313" key="3">
    <source>
        <dbReference type="Proteomes" id="UP000218327"/>
    </source>
</evidence>
<proteinExistence type="predicted"/>
<feature type="transmembrane region" description="Helical" evidence="1">
    <location>
        <begin position="12"/>
        <end position="33"/>
    </location>
</feature>
<keyword evidence="1" id="KW-0812">Transmembrane</keyword>
<keyword evidence="1" id="KW-0472">Membrane</keyword>
<dbReference type="Proteomes" id="UP000218327">
    <property type="component" value="Unassembled WGS sequence"/>
</dbReference>
<evidence type="ECO:0000313" key="2">
    <source>
        <dbReference type="EMBL" id="PCJ25749.1"/>
    </source>
</evidence>
<reference evidence="3" key="1">
    <citation type="submission" date="2017-08" db="EMBL/GenBank/DDBJ databases">
        <title>A dynamic microbial community with high functional redundancy inhabits the cold, oxic subseafloor aquifer.</title>
        <authorList>
            <person name="Tully B.J."/>
            <person name="Wheat C.G."/>
            <person name="Glazer B.T."/>
            <person name="Huber J.A."/>
        </authorList>
    </citation>
    <scope>NUCLEOTIDE SEQUENCE [LARGE SCALE GENOMIC DNA]</scope>
</reference>
<organism evidence="2 3">
    <name type="scientific">SAR86 cluster bacterium</name>
    <dbReference type="NCBI Taxonomy" id="2030880"/>
    <lineage>
        <taxon>Bacteria</taxon>
        <taxon>Pseudomonadati</taxon>
        <taxon>Pseudomonadota</taxon>
        <taxon>Gammaproteobacteria</taxon>
        <taxon>SAR86 cluster</taxon>
    </lineage>
</organism>
<evidence type="ECO:0000256" key="1">
    <source>
        <dbReference type="SAM" id="Phobius"/>
    </source>
</evidence>
<accession>A0A2A5B2J4</accession>
<dbReference type="PROSITE" id="PS51257">
    <property type="entry name" value="PROKAR_LIPOPROTEIN"/>
    <property type="match status" value="1"/>
</dbReference>
<comment type="caution">
    <text evidence="2">The sequence shown here is derived from an EMBL/GenBank/DDBJ whole genome shotgun (WGS) entry which is preliminary data.</text>
</comment>
<gene>
    <name evidence="2" type="ORF">COA96_06905</name>
</gene>
<dbReference type="EMBL" id="NVVJ01000015">
    <property type="protein sequence ID" value="PCJ25749.1"/>
    <property type="molecule type" value="Genomic_DNA"/>
</dbReference>